<comment type="caution">
    <text evidence="1">The sequence shown here is derived from an EMBL/GenBank/DDBJ whole genome shotgun (WGS) entry which is preliminary data.</text>
</comment>
<sequence>MAAILSYRGRVVTDDDIVFIRNLIALHPALSRRALSQKLCEAWNWRQSNGALRAMVCRSLMLQLHRAGHIELPPVRRVNHNPLGRRGPDRRKPVAAAVDTSALEAGLAAIRPLEFHQVRHTRQEPLFNSLLARYHYLGYTQPVGEHLKYLVYARARPVACLAWSSAPRHLGPRDRFIGWSAEARRKNIHFLAYNTRYLILPFVRVEHLASHILGCMARLLPQDWQRFYGHPVYYLEAFVDPERFRGTCYRAANWKVLGLTTGRGKDAPTRKPNRSLKQILGYPLTQDFRQRLGAV</sequence>
<evidence type="ECO:0000313" key="1">
    <source>
        <dbReference type="EMBL" id="HGU32548.1"/>
    </source>
</evidence>
<dbReference type="AlphaFoldDB" id="A0A7C4RP56"/>
<reference evidence="1" key="1">
    <citation type="journal article" date="2020" name="mSystems">
        <title>Genome- and Community-Level Interaction Insights into Carbon Utilization and Element Cycling Functions of Hydrothermarchaeota in Hydrothermal Sediment.</title>
        <authorList>
            <person name="Zhou Z."/>
            <person name="Liu Y."/>
            <person name="Xu W."/>
            <person name="Pan J."/>
            <person name="Luo Z.H."/>
            <person name="Li M."/>
        </authorList>
    </citation>
    <scope>NUCLEOTIDE SEQUENCE [LARGE SCALE GENOMIC DNA]</scope>
    <source>
        <strain evidence="1">SpSt-477</strain>
    </source>
</reference>
<proteinExistence type="predicted"/>
<name>A0A7C4RP56_9BACT</name>
<gene>
    <name evidence="1" type="ORF">ENS29_06805</name>
</gene>
<organism evidence="1">
    <name type="scientific">Desulfatirhabdium butyrativorans</name>
    <dbReference type="NCBI Taxonomy" id="340467"/>
    <lineage>
        <taxon>Bacteria</taxon>
        <taxon>Pseudomonadati</taxon>
        <taxon>Thermodesulfobacteriota</taxon>
        <taxon>Desulfobacteria</taxon>
        <taxon>Desulfobacterales</taxon>
        <taxon>Desulfatirhabdiaceae</taxon>
        <taxon>Desulfatirhabdium</taxon>
    </lineage>
</organism>
<dbReference type="Pfam" id="PF14236">
    <property type="entry name" value="DruA"/>
    <property type="match status" value="1"/>
</dbReference>
<protein>
    <submittedName>
        <fullName evidence="1">DUF4338 domain-containing protein</fullName>
    </submittedName>
</protein>
<dbReference type="EMBL" id="DSUH01000159">
    <property type="protein sequence ID" value="HGU32548.1"/>
    <property type="molecule type" value="Genomic_DNA"/>
</dbReference>
<dbReference type="InterPro" id="IPR025639">
    <property type="entry name" value="DruA"/>
</dbReference>
<accession>A0A7C4RP56</accession>